<comment type="caution">
    <text evidence="1">The sequence shown here is derived from an EMBL/GenBank/DDBJ whole genome shotgun (WGS) entry which is preliminary data.</text>
</comment>
<organism evidence="1 2">
    <name type="scientific">Ramazzottius varieornatus</name>
    <name type="common">Water bear</name>
    <name type="synonym">Tardigrade</name>
    <dbReference type="NCBI Taxonomy" id="947166"/>
    <lineage>
        <taxon>Eukaryota</taxon>
        <taxon>Metazoa</taxon>
        <taxon>Ecdysozoa</taxon>
        <taxon>Tardigrada</taxon>
        <taxon>Eutardigrada</taxon>
        <taxon>Parachela</taxon>
        <taxon>Hypsibioidea</taxon>
        <taxon>Ramazzottiidae</taxon>
        <taxon>Ramazzottius</taxon>
    </lineage>
</organism>
<protein>
    <submittedName>
        <fullName evidence="1">Uncharacterized protein</fullName>
    </submittedName>
</protein>
<keyword evidence="2" id="KW-1185">Reference proteome</keyword>
<dbReference type="Proteomes" id="UP000186922">
    <property type="component" value="Unassembled WGS sequence"/>
</dbReference>
<evidence type="ECO:0000313" key="1">
    <source>
        <dbReference type="EMBL" id="GAV07290.1"/>
    </source>
</evidence>
<dbReference type="EMBL" id="BDGG01000015">
    <property type="protein sequence ID" value="GAV07290.1"/>
    <property type="molecule type" value="Genomic_DNA"/>
</dbReference>
<name>A0A1D1W135_RAMVA</name>
<evidence type="ECO:0000313" key="2">
    <source>
        <dbReference type="Proteomes" id="UP000186922"/>
    </source>
</evidence>
<dbReference type="AlphaFoldDB" id="A0A1D1W135"/>
<proteinExistence type="predicted"/>
<sequence>MDPWTVSSLVFSLYADDSATSPATHLFHYLSNGNFLFHLNGRPITIRTPICRQNADLIAKVLA</sequence>
<gene>
    <name evidence="1" type="primary">RvY_17147-1</name>
    <name evidence="1" type="synonym">RvY_17147.1</name>
    <name evidence="1" type="ORF">RvY_17147</name>
</gene>
<accession>A0A1D1W135</accession>
<reference evidence="1 2" key="1">
    <citation type="journal article" date="2016" name="Nat. Commun.">
        <title>Extremotolerant tardigrade genome and improved radiotolerance of human cultured cells by tardigrade-unique protein.</title>
        <authorList>
            <person name="Hashimoto T."/>
            <person name="Horikawa D.D."/>
            <person name="Saito Y."/>
            <person name="Kuwahara H."/>
            <person name="Kozuka-Hata H."/>
            <person name="Shin-I T."/>
            <person name="Minakuchi Y."/>
            <person name="Ohishi K."/>
            <person name="Motoyama A."/>
            <person name="Aizu T."/>
            <person name="Enomoto A."/>
            <person name="Kondo K."/>
            <person name="Tanaka S."/>
            <person name="Hara Y."/>
            <person name="Koshikawa S."/>
            <person name="Sagara H."/>
            <person name="Miura T."/>
            <person name="Yokobori S."/>
            <person name="Miyagawa K."/>
            <person name="Suzuki Y."/>
            <person name="Kubo T."/>
            <person name="Oyama M."/>
            <person name="Kohara Y."/>
            <person name="Fujiyama A."/>
            <person name="Arakawa K."/>
            <person name="Katayama T."/>
            <person name="Toyoda A."/>
            <person name="Kunieda T."/>
        </authorList>
    </citation>
    <scope>NUCLEOTIDE SEQUENCE [LARGE SCALE GENOMIC DNA]</scope>
    <source>
        <strain evidence="1 2">YOKOZUNA-1</strain>
    </source>
</reference>